<keyword evidence="5" id="KW-1185">Reference proteome</keyword>
<feature type="region of interest" description="Disordered" evidence="1">
    <location>
        <begin position="772"/>
        <end position="798"/>
    </location>
</feature>
<dbReference type="VEuPathDB" id="ToxoDB:NCLIV_041740"/>
<feature type="compositionally biased region" description="Basic and acidic residues" evidence="1">
    <location>
        <begin position="370"/>
        <end position="381"/>
    </location>
</feature>
<dbReference type="OrthoDB" id="329876at2759"/>
<proteinExistence type="predicted"/>
<dbReference type="EMBL" id="FR823385">
    <property type="protein sequence ID" value="CBZ51099.1"/>
    <property type="molecule type" value="Genomic_DNA"/>
</dbReference>
<keyword evidence="2" id="KW-1133">Transmembrane helix</keyword>
<dbReference type="OMA" id="EWGVGSQ"/>
<reference evidence="3" key="2">
    <citation type="submission" date="2011-03" db="EMBL/GenBank/DDBJ databases">
        <title>Comparative genomics and transcriptomics of Neospora caninum and Toxoplasma gondii.</title>
        <authorList>
            <person name="Reid A.J."/>
            <person name="Sohal A."/>
            <person name="Harris D."/>
            <person name="Quail M."/>
            <person name="Sanders M."/>
            <person name="Berriman M."/>
            <person name="Wastling J.M."/>
            <person name="Pain A."/>
        </authorList>
    </citation>
    <scope>NUCLEOTIDE SEQUENCE</scope>
    <source>
        <strain evidence="3">Liverpool</strain>
    </source>
</reference>
<sequence length="950" mass="102819">MAPNPRVVSRLSPSLSLIGCLLPLFILSLTALFPYALESVQKHPADLLDNLTCTGPAAASLQWEASPSLSIGSWEQLPCVDASSVNLLASSKDVQAGNILLLVDIDDTLIASGGWHEVMGRSLGGLDSRYGRGSDYPGFGAVLFLLALGPHARNLRTGQLTEYSLPSKIMLVTARPNLPLFRPDHLVPHVSTILARGARQIMGDEAPEWGVGSQNSMRPANALRGMRGRGENKLSYMVSVLSEGQPVAESRVDEQTKVMFIGDTAESLVLALFLFSGPSESASVLSAGVDCVSRDLEVAVGLTAMAPEKMIAHFLHVVYAHNVADPTQLHAPSQSAPEKLDEDWIVNKVSQVLQDVFSGAARTAAAVTRALKEKDEREKKRGAPSRAPPESPQTNKQKVSVHDALGNTTRFGIKVGNALVDAIAIVYDVLVTSDDEEGPRRCTDLSAADAFEVGVLVAQKVRLILDLYQHRWHRTYAAFRAQEEGEAAGSAVPPRMLPVIFVQCGSVKLRVAHDARPQAPLDAYVSEMQGGRSRVSVRFRGTDTLKAGNHVDAESLQSNMLDSLGIPIVPFVTSISAVAQAYVLGTVDLTDVLVVVRKTYESLRSQGPLAQPARLPALLDHYYDLLSLRALLFPGGREALPPDAPARVRATVDYLDELVKVQKAFVKRSAYLRAVPDRTESCIRELEQIAETQYERSLRQRASGDREGVSFSRSQFVAFTTAFGELVCPYDVELSSVHFAGGAEVQGLAVYVSRFARQALSAADTAAYSKAESRKATHESSANHDTSAERVEGSSAEAKDVTKGQAACPLPVDVRATFAAMYEAFCAEVAGTVCRLLESRLLSSGVLADFIFLAQERGKGNAKPLRLPHLGRVVFADEQGLEAFEMHHRKPVRDVFGSLGSKLDEAIMEQAASGFSFTKWPFADSWSRWKHVAGDLQLIVDCDLLTHGKP</sequence>
<dbReference type="GeneID" id="13440085"/>
<dbReference type="AlphaFoldDB" id="F0VBW5"/>
<reference evidence="4" key="4">
    <citation type="journal article" date="2015" name="PLoS ONE">
        <title>Comprehensive Evaluation of Toxoplasma gondii VEG and Neospora caninum LIV Genomes with Tachyzoite Stage Transcriptome and Proteome Defines Novel Transcript Features.</title>
        <authorList>
            <person name="Ramaprasad A."/>
            <person name="Mourier T."/>
            <person name="Naeem R."/>
            <person name="Malas T.B."/>
            <person name="Moussa E."/>
            <person name="Panigrahi A."/>
            <person name="Vermont S.J."/>
            <person name="Otto T.D."/>
            <person name="Wastling J."/>
            <person name="Pain A."/>
        </authorList>
    </citation>
    <scope>NUCLEOTIDE SEQUENCE</scope>
    <source>
        <strain evidence="4">Liverpool</strain>
    </source>
</reference>
<dbReference type="Proteomes" id="UP000007494">
    <property type="component" value="Chromosome IX"/>
</dbReference>
<feature type="transmembrane region" description="Helical" evidence="2">
    <location>
        <begin position="15"/>
        <end position="37"/>
    </location>
</feature>
<evidence type="ECO:0000256" key="2">
    <source>
        <dbReference type="SAM" id="Phobius"/>
    </source>
</evidence>
<dbReference type="RefSeq" id="XP_003881132.1">
    <property type="nucleotide sequence ID" value="XM_003881083.1"/>
</dbReference>
<evidence type="ECO:0008006" key="6">
    <source>
        <dbReference type="Google" id="ProtNLM"/>
    </source>
</evidence>
<evidence type="ECO:0000256" key="1">
    <source>
        <dbReference type="SAM" id="MobiDB-lite"/>
    </source>
</evidence>
<dbReference type="eggNOG" id="ENOG502QYY1">
    <property type="taxonomic scope" value="Eukaryota"/>
</dbReference>
<name>F0VBW5_NEOCL</name>
<feature type="region of interest" description="Disordered" evidence="1">
    <location>
        <begin position="368"/>
        <end position="400"/>
    </location>
</feature>
<dbReference type="InParanoid" id="F0VBW5"/>
<evidence type="ECO:0000313" key="5">
    <source>
        <dbReference type="Proteomes" id="UP000007494"/>
    </source>
</evidence>
<reference evidence="3" key="1">
    <citation type="submission" date="2011-02" db="EMBL/GenBank/DDBJ databases">
        <authorList>
            <person name="Aslett M."/>
        </authorList>
    </citation>
    <scope>NUCLEOTIDE SEQUENCE</scope>
    <source>
        <strain evidence="3">Liverpool</strain>
    </source>
</reference>
<gene>
    <name evidence="4" type="ORF">BN1204_041740</name>
    <name evidence="3" type="ORF">NCLIV_041740</name>
</gene>
<accession>F0VBW5</accession>
<protein>
    <recommendedName>
        <fullName evidence="6">Transmembrane protein</fullName>
    </recommendedName>
</protein>
<dbReference type="EMBL" id="LN714484">
    <property type="protein sequence ID" value="CEL68406.1"/>
    <property type="molecule type" value="Genomic_DNA"/>
</dbReference>
<reference evidence="5" key="3">
    <citation type="journal article" date="2012" name="PLoS Pathog.">
        <title>Comparative genomics of the apicomplexan parasites Toxoplasma gondii and Neospora caninum: Coccidia differing in host range and transmission strategy.</title>
        <authorList>
            <person name="Reid A.J."/>
            <person name="Vermont S.J."/>
            <person name="Cotton J.A."/>
            <person name="Harris D."/>
            <person name="Hill-Cawthorne G.A."/>
            <person name="Konen-Waisman S."/>
            <person name="Latham S.M."/>
            <person name="Mourier T."/>
            <person name="Norton R."/>
            <person name="Quail M.A."/>
            <person name="Sanders M."/>
            <person name="Shanmugam D."/>
            <person name="Sohal A."/>
            <person name="Wasmuth J.D."/>
            <person name="Brunk B."/>
            <person name="Grigg M.E."/>
            <person name="Howard J.C."/>
            <person name="Parkinson J."/>
            <person name="Roos D.S."/>
            <person name="Trees A.J."/>
            <person name="Berriman M."/>
            <person name="Pain A."/>
            <person name="Wastling J.M."/>
        </authorList>
    </citation>
    <scope>NUCLEOTIDE SEQUENCE [LARGE SCALE GENOMIC DNA]</scope>
    <source>
        <strain evidence="5">Liverpool</strain>
    </source>
</reference>
<keyword evidence="2" id="KW-0472">Membrane</keyword>
<organism evidence="3 5">
    <name type="scientific">Neospora caninum (strain Liverpool)</name>
    <dbReference type="NCBI Taxonomy" id="572307"/>
    <lineage>
        <taxon>Eukaryota</taxon>
        <taxon>Sar</taxon>
        <taxon>Alveolata</taxon>
        <taxon>Apicomplexa</taxon>
        <taxon>Conoidasida</taxon>
        <taxon>Coccidia</taxon>
        <taxon>Eucoccidiorida</taxon>
        <taxon>Eimeriorina</taxon>
        <taxon>Sarcocystidae</taxon>
        <taxon>Neospora</taxon>
    </lineage>
</organism>
<evidence type="ECO:0000313" key="3">
    <source>
        <dbReference type="EMBL" id="CBZ51099.1"/>
    </source>
</evidence>
<evidence type="ECO:0000313" key="4">
    <source>
        <dbReference type="EMBL" id="CEL68406.1"/>
    </source>
</evidence>
<keyword evidence="2" id="KW-0812">Transmembrane</keyword>